<dbReference type="Proteomes" id="UP000092730">
    <property type="component" value="Chromosome 6"/>
</dbReference>
<dbReference type="EMBL" id="KI894023">
    <property type="protein sequence ID" value="OCF23452.1"/>
    <property type="molecule type" value="Genomic_DNA"/>
</dbReference>
<evidence type="ECO:0000256" key="1">
    <source>
        <dbReference type="SAM" id="MobiDB-lite"/>
    </source>
</evidence>
<proteinExistence type="predicted"/>
<dbReference type="KEGG" id="kbi:30210833"/>
<reference evidence="3" key="2">
    <citation type="submission" date="2013-07" db="EMBL/GenBank/DDBJ databases">
        <authorList>
            <consortium name="The Broad Institute Genome Sequencing Platform"/>
            <person name="Cuomo C."/>
            <person name="Litvintseva A."/>
            <person name="Chen Y."/>
            <person name="Heitman J."/>
            <person name="Sun S."/>
            <person name="Springer D."/>
            <person name="Dromer F."/>
            <person name="Young S.K."/>
            <person name="Zeng Q."/>
            <person name="Gargeya S."/>
            <person name="Fitzgerald M."/>
            <person name="Abouelleil A."/>
            <person name="Alvarado L."/>
            <person name="Berlin A.M."/>
            <person name="Chapman S.B."/>
            <person name="Dewar J."/>
            <person name="Goldberg J."/>
            <person name="Griggs A."/>
            <person name="Gujja S."/>
            <person name="Hansen M."/>
            <person name="Howarth C."/>
            <person name="Imamovic A."/>
            <person name="Larimer J."/>
            <person name="McCowan C."/>
            <person name="Murphy C."/>
            <person name="Pearson M."/>
            <person name="Priest M."/>
            <person name="Roberts A."/>
            <person name="Saif S."/>
            <person name="Shea T."/>
            <person name="Sykes S."/>
            <person name="Wortman J."/>
            <person name="Nusbaum C."/>
            <person name="Birren B."/>
        </authorList>
    </citation>
    <scope>NUCLEOTIDE SEQUENCE</scope>
    <source>
        <strain evidence="3">CBS 10118</strain>
    </source>
</reference>
<keyword evidence="4" id="KW-1185">Reference proteome</keyword>
<sequence length="194" mass="22352">MPFHNISSKKFTNPRGSISIYPYMAHPPKPSVDGTDAEHDDGGDWTYKYRLERDTTSFLRWFIDPLYDTEKTVRETLDDVLQQCNSTDYSGLGSSERPREDQLSSTPFDTCGIPTAGKKKKNQAEVTLQAIWEFERCLLARLCSRQDEIDAENTVVNVYLDHLAEDEVVNLRNNATRTSRHRTWLKSVVSCRER</sequence>
<dbReference type="EMBL" id="CP144546">
    <property type="protein sequence ID" value="WVW85788.1"/>
    <property type="molecule type" value="Genomic_DNA"/>
</dbReference>
<feature type="region of interest" description="Disordered" evidence="1">
    <location>
        <begin position="88"/>
        <end position="107"/>
    </location>
</feature>
<organism evidence="2">
    <name type="scientific">Kwoniella bestiolae CBS 10118</name>
    <dbReference type="NCBI Taxonomy" id="1296100"/>
    <lineage>
        <taxon>Eukaryota</taxon>
        <taxon>Fungi</taxon>
        <taxon>Dikarya</taxon>
        <taxon>Basidiomycota</taxon>
        <taxon>Agaricomycotina</taxon>
        <taxon>Tremellomycetes</taxon>
        <taxon>Tremellales</taxon>
        <taxon>Cryptococcaceae</taxon>
        <taxon>Kwoniella</taxon>
    </lineage>
</organism>
<evidence type="ECO:0000313" key="2">
    <source>
        <dbReference type="EMBL" id="OCF23452.1"/>
    </source>
</evidence>
<dbReference type="GeneID" id="30210833"/>
<reference evidence="2" key="3">
    <citation type="submission" date="2014-01" db="EMBL/GenBank/DDBJ databases">
        <title>Evolution of pathogenesis and genome organization in the Tremellales.</title>
        <authorList>
            <person name="Cuomo C."/>
            <person name="Litvintseva A."/>
            <person name="Heitman J."/>
            <person name="Chen Y."/>
            <person name="Sun S."/>
            <person name="Springer D."/>
            <person name="Dromer F."/>
            <person name="Young S."/>
            <person name="Zeng Q."/>
            <person name="Chapman S."/>
            <person name="Gujja S."/>
            <person name="Saif S."/>
            <person name="Birren B."/>
        </authorList>
    </citation>
    <scope>NUCLEOTIDE SEQUENCE</scope>
    <source>
        <strain evidence="2">CBS 10118</strain>
    </source>
</reference>
<evidence type="ECO:0000313" key="4">
    <source>
        <dbReference type="Proteomes" id="UP000092730"/>
    </source>
</evidence>
<accession>A0A1B9FXF9</accession>
<protein>
    <submittedName>
        <fullName evidence="2">Uncharacterized protein</fullName>
    </submittedName>
</protein>
<reference evidence="3" key="4">
    <citation type="submission" date="2024-02" db="EMBL/GenBank/DDBJ databases">
        <title>Comparative genomics of Cryptococcus and Kwoniella reveals pathogenesis evolution and contrasting modes of karyotype evolution via chromosome fusion or intercentromeric recombination.</title>
        <authorList>
            <person name="Coelho M.A."/>
            <person name="David-Palma M."/>
            <person name="Shea T."/>
            <person name="Bowers K."/>
            <person name="McGinley-Smith S."/>
            <person name="Mohammad A.W."/>
            <person name="Gnirke A."/>
            <person name="Yurkov A.M."/>
            <person name="Nowrousian M."/>
            <person name="Sun S."/>
            <person name="Cuomo C.A."/>
            <person name="Heitman J."/>
        </authorList>
    </citation>
    <scope>NUCLEOTIDE SEQUENCE</scope>
    <source>
        <strain evidence="3">CBS 10118</strain>
    </source>
</reference>
<dbReference type="RefSeq" id="XP_019044522.1">
    <property type="nucleotide sequence ID" value="XM_019193045.1"/>
</dbReference>
<reference evidence="2" key="1">
    <citation type="submission" date="2013-07" db="EMBL/GenBank/DDBJ databases">
        <title>The Genome Sequence of Cryptococcus bestiolae CBS10118.</title>
        <authorList>
            <consortium name="The Broad Institute Genome Sequencing Platform"/>
            <person name="Cuomo C."/>
            <person name="Litvintseva A."/>
            <person name="Chen Y."/>
            <person name="Heitman J."/>
            <person name="Sun S."/>
            <person name="Springer D."/>
            <person name="Dromer F."/>
            <person name="Young S.K."/>
            <person name="Zeng Q."/>
            <person name="Gargeya S."/>
            <person name="Fitzgerald M."/>
            <person name="Abouelleil A."/>
            <person name="Alvarado L."/>
            <person name="Berlin A.M."/>
            <person name="Chapman S.B."/>
            <person name="Dewar J."/>
            <person name="Goldberg J."/>
            <person name="Griggs A."/>
            <person name="Gujja S."/>
            <person name="Hansen M."/>
            <person name="Howarth C."/>
            <person name="Imamovic A."/>
            <person name="Larimer J."/>
            <person name="McCowan C."/>
            <person name="Murphy C."/>
            <person name="Pearson M."/>
            <person name="Priest M."/>
            <person name="Roberts A."/>
            <person name="Saif S."/>
            <person name="Shea T."/>
            <person name="Sykes S."/>
            <person name="Wortman J."/>
            <person name="Nusbaum C."/>
            <person name="Birren B."/>
        </authorList>
    </citation>
    <scope>NUCLEOTIDE SEQUENCE [LARGE SCALE GENOMIC DNA]</scope>
    <source>
        <strain evidence="2">CBS 10118</strain>
    </source>
</reference>
<evidence type="ECO:0000313" key="3">
    <source>
        <dbReference type="EMBL" id="WVW85788.1"/>
    </source>
</evidence>
<gene>
    <name evidence="2" type="ORF">I302_06434</name>
    <name evidence="3" type="ORF">I302_107826</name>
</gene>
<dbReference type="AlphaFoldDB" id="A0A1B9FXF9"/>
<dbReference type="VEuPathDB" id="FungiDB:I302_06434"/>
<name>A0A1B9FXF9_9TREE</name>